<organism evidence="1 2">
    <name type="scientific">Rhododendron molle</name>
    <name type="common">Chinese azalea</name>
    <name type="synonym">Azalea mollis</name>
    <dbReference type="NCBI Taxonomy" id="49168"/>
    <lineage>
        <taxon>Eukaryota</taxon>
        <taxon>Viridiplantae</taxon>
        <taxon>Streptophyta</taxon>
        <taxon>Embryophyta</taxon>
        <taxon>Tracheophyta</taxon>
        <taxon>Spermatophyta</taxon>
        <taxon>Magnoliopsida</taxon>
        <taxon>eudicotyledons</taxon>
        <taxon>Gunneridae</taxon>
        <taxon>Pentapetalae</taxon>
        <taxon>asterids</taxon>
        <taxon>Ericales</taxon>
        <taxon>Ericaceae</taxon>
        <taxon>Ericoideae</taxon>
        <taxon>Rhodoreae</taxon>
        <taxon>Rhododendron</taxon>
    </lineage>
</organism>
<comment type="caution">
    <text evidence="1">The sequence shown here is derived from an EMBL/GenBank/DDBJ whole genome shotgun (WGS) entry which is preliminary data.</text>
</comment>
<accession>A0ACC0MA71</accession>
<dbReference type="EMBL" id="CM046396">
    <property type="protein sequence ID" value="KAI8537847.1"/>
    <property type="molecule type" value="Genomic_DNA"/>
</dbReference>
<protein>
    <submittedName>
        <fullName evidence="1">Uncharacterized protein</fullName>
    </submittedName>
</protein>
<dbReference type="Proteomes" id="UP001062846">
    <property type="component" value="Chromosome 9"/>
</dbReference>
<proteinExistence type="predicted"/>
<reference evidence="1" key="1">
    <citation type="submission" date="2022-02" db="EMBL/GenBank/DDBJ databases">
        <title>Plant Genome Project.</title>
        <authorList>
            <person name="Zhang R.-G."/>
        </authorList>
    </citation>
    <scope>NUCLEOTIDE SEQUENCE</scope>
    <source>
        <strain evidence="1">AT1</strain>
    </source>
</reference>
<evidence type="ECO:0000313" key="1">
    <source>
        <dbReference type="EMBL" id="KAI8537847.1"/>
    </source>
</evidence>
<name>A0ACC0MA71_RHOML</name>
<keyword evidence="2" id="KW-1185">Reference proteome</keyword>
<sequence>MANIPVSTSKKKIVALEAQAKGARKAVTAAKNEITNFIDSLCSDGAVHLDPVHTSVSKKIEEVRAKQRQAEKKVTRLRAEIQRTDPKRAAEELFCREDDSRSRTCCCGFNRR</sequence>
<gene>
    <name evidence="1" type="ORF">RHMOL_Rhmol09G0056100</name>
</gene>
<evidence type="ECO:0000313" key="2">
    <source>
        <dbReference type="Proteomes" id="UP001062846"/>
    </source>
</evidence>